<feature type="domain" description="SLH" evidence="5">
    <location>
        <begin position="147"/>
        <end position="207"/>
    </location>
</feature>
<dbReference type="Proteomes" id="UP000027822">
    <property type="component" value="Unassembled WGS sequence"/>
</dbReference>
<dbReference type="PANTHER" id="PTHR30404">
    <property type="entry name" value="N-ACETYLMURAMOYL-L-ALANINE AMIDASE"/>
    <property type="match status" value="1"/>
</dbReference>
<dbReference type="eggNOG" id="COG0860">
    <property type="taxonomic scope" value="Bacteria"/>
</dbReference>
<name>A0A073KA41_9BACI</name>
<dbReference type="RefSeq" id="WP_034639491.1">
    <property type="nucleotide sequence ID" value="NZ_CBCSJC010000008.1"/>
</dbReference>
<accession>A0A073KA41</accession>
<feature type="chain" id="PRO_5001692785" evidence="4">
    <location>
        <begin position="25"/>
        <end position="548"/>
    </location>
</feature>
<keyword evidence="7" id="KW-1185">Reference proteome</keyword>
<evidence type="ECO:0000256" key="2">
    <source>
        <dbReference type="ARBA" id="ARBA00022801"/>
    </source>
</evidence>
<sequence>MKYRVLAAGVLAASLVAYTPSSFAETKKFTDVPNWAVDAVDYLVGKNVISGMPDGTFGANDPLDRAQAATMMTKIMGIEVNQSAKPSFTDAQAHWGTPYIAAVEKAGIMQGKGNGVFDPSGKVTRAELAAILVNAYHLESFVNGTPTTKFEDLKGTWGEKYANILVALNISIGTDNGWQPDRVITRAEAAQLIAKTDQSYNKPEENNKTITIDRSFLVYNDASLSSGIAAEFGPQNVVVKEERDGWVKIGTYLGDKWLLLEEKKMYMGTNFITYKDASHSSARLGKYSPQYVTIVEEKGDWIRIRTGSGFQWLDLTHPNGVNFLEGKSIVIDPGHGGPDPGKVHNDLVEKEIVLDVSLQVRQLFEQRTPFNVLLTRETDMRPGVDASDSLVKRVEFAEKNKADIYVSVHANASGVGGHGTETFYYEPSAKAATVRSAAPSSGTTTQSVEPRMAAPSPQDSKVLAEKIQARLVTALGTRDRGEKVGNHLYVIRKTTMPAVLTELAFVDQEDDAKILDSPYYRKRAAEAIYMGILDYYEWKGNNVSSYRL</sequence>
<dbReference type="CDD" id="cd02696">
    <property type="entry name" value="MurNAc-LAA"/>
    <property type="match status" value="1"/>
</dbReference>
<feature type="compositionally biased region" description="Polar residues" evidence="3">
    <location>
        <begin position="438"/>
        <end position="448"/>
    </location>
</feature>
<dbReference type="InterPro" id="IPR002508">
    <property type="entry name" value="MurNAc-LAA_cat"/>
</dbReference>
<proteinExistence type="predicted"/>
<dbReference type="SUPFAM" id="SSF53187">
    <property type="entry name" value="Zn-dependent exopeptidases"/>
    <property type="match status" value="1"/>
</dbReference>
<dbReference type="GO" id="GO:0030288">
    <property type="term" value="C:outer membrane-bounded periplasmic space"/>
    <property type="evidence" value="ECO:0007669"/>
    <property type="project" value="TreeGrafter"/>
</dbReference>
<dbReference type="PANTHER" id="PTHR30404:SF0">
    <property type="entry name" value="N-ACETYLMURAMOYL-L-ALANINE AMIDASE AMIC"/>
    <property type="match status" value="1"/>
</dbReference>
<dbReference type="PROSITE" id="PS51272">
    <property type="entry name" value="SLH"/>
    <property type="match status" value="3"/>
</dbReference>
<organism evidence="6 7">
    <name type="scientific">Bacillus manliponensis</name>
    <dbReference type="NCBI Taxonomy" id="574376"/>
    <lineage>
        <taxon>Bacteria</taxon>
        <taxon>Bacillati</taxon>
        <taxon>Bacillota</taxon>
        <taxon>Bacilli</taxon>
        <taxon>Bacillales</taxon>
        <taxon>Bacillaceae</taxon>
        <taxon>Bacillus</taxon>
        <taxon>Bacillus cereus group</taxon>
    </lineage>
</organism>
<keyword evidence="2" id="KW-0378">Hydrolase</keyword>
<reference evidence="6 7" key="1">
    <citation type="submission" date="2014-06" db="EMBL/GenBank/DDBJ databases">
        <title>Draft genome sequence of Bacillus manliponensis JCM 15802 (MCCC 1A00708).</title>
        <authorList>
            <person name="Lai Q."/>
            <person name="Liu Y."/>
            <person name="Shao Z."/>
        </authorList>
    </citation>
    <scope>NUCLEOTIDE SEQUENCE [LARGE SCALE GENOMIC DNA]</scope>
    <source>
        <strain evidence="6 7">JCM 15802</strain>
    </source>
</reference>
<feature type="region of interest" description="Disordered" evidence="3">
    <location>
        <begin position="435"/>
        <end position="459"/>
    </location>
</feature>
<dbReference type="OrthoDB" id="9806267at2"/>
<feature type="signal peptide" evidence="4">
    <location>
        <begin position="1"/>
        <end position="24"/>
    </location>
</feature>
<dbReference type="GO" id="GO:0009253">
    <property type="term" value="P:peptidoglycan catabolic process"/>
    <property type="evidence" value="ECO:0007669"/>
    <property type="project" value="InterPro"/>
</dbReference>
<dbReference type="InterPro" id="IPR001119">
    <property type="entry name" value="SLH_dom"/>
</dbReference>
<evidence type="ECO:0000256" key="1">
    <source>
        <dbReference type="ARBA" id="ARBA00022729"/>
    </source>
</evidence>
<dbReference type="AlphaFoldDB" id="A0A073KA41"/>
<dbReference type="GO" id="GO:0008745">
    <property type="term" value="F:N-acetylmuramoyl-L-alanine amidase activity"/>
    <property type="evidence" value="ECO:0007669"/>
    <property type="project" value="InterPro"/>
</dbReference>
<dbReference type="Pfam" id="PF01520">
    <property type="entry name" value="Amidase_3"/>
    <property type="match status" value="1"/>
</dbReference>
<evidence type="ECO:0000256" key="4">
    <source>
        <dbReference type="SAM" id="SignalP"/>
    </source>
</evidence>
<evidence type="ECO:0000259" key="5">
    <source>
        <dbReference type="PROSITE" id="PS51272"/>
    </source>
</evidence>
<feature type="domain" description="SLH" evidence="5">
    <location>
        <begin position="83"/>
        <end position="146"/>
    </location>
</feature>
<protein>
    <submittedName>
        <fullName evidence="6">Amidase</fullName>
    </submittedName>
</protein>
<feature type="domain" description="SLH" evidence="5">
    <location>
        <begin position="23"/>
        <end position="82"/>
    </location>
</feature>
<evidence type="ECO:0000313" key="7">
    <source>
        <dbReference type="Proteomes" id="UP000027822"/>
    </source>
</evidence>
<comment type="caution">
    <text evidence="6">The sequence shown here is derived from an EMBL/GenBank/DDBJ whole genome shotgun (WGS) entry which is preliminary data.</text>
</comment>
<dbReference type="EMBL" id="JOTN01000009">
    <property type="protein sequence ID" value="KEK19153.1"/>
    <property type="molecule type" value="Genomic_DNA"/>
</dbReference>
<gene>
    <name evidence="6" type="ORF">BAMA_24395</name>
</gene>
<dbReference type="Pfam" id="PF00395">
    <property type="entry name" value="SLH"/>
    <property type="match status" value="3"/>
</dbReference>
<dbReference type="SMART" id="SM00646">
    <property type="entry name" value="Ami_3"/>
    <property type="match status" value="1"/>
</dbReference>
<dbReference type="STRING" id="574376.BAMA_24395"/>
<keyword evidence="1 4" id="KW-0732">Signal</keyword>
<evidence type="ECO:0000256" key="3">
    <source>
        <dbReference type="SAM" id="MobiDB-lite"/>
    </source>
</evidence>
<dbReference type="InterPro" id="IPR050695">
    <property type="entry name" value="N-acetylmuramoyl_amidase_3"/>
</dbReference>
<dbReference type="Gene3D" id="3.40.630.40">
    <property type="entry name" value="Zn-dependent exopeptidases"/>
    <property type="match status" value="1"/>
</dbReference>
<evidence type="ECO:0000313" key="6">
    <source>
        <dbReference type="EMBL" id="KEK19153.1"/>
    </source>
</evidence>